<protein>
    <submittedName>
        <fullName evidence="1">Uncharacterized protein</fullName>
    </submittedName>
</protein>
<evidence type="ECO:0000313" key="1">
    <source>
        <dbReference type="EMBL" id="AYR00953.1"/>
    </source>
</evidence>
<dbReference type="GeneID" id="77931860"/>
<gene>
    <name evidence="1" type="primary">77</name>
    <name evidence="1" type="ORF">PBI_HESTIA_77</name>
</gene>
<name>A0A3G3M3G1_9CAUD</name>
<organism evidence="1 2">
    <name type="scientific">Arthrobacter phage Hestia</name>
    <dbReference type="NCBI Taxonomy" id="2419609"/>
    <lineage>
        <taxon>Viruses</taxon>
        <taxon>Duplodnaviria</taxon>
        <taxon>Heunggongvirae</taxon>
        <taxon>Uroviricota</taxon>
        <taxon>Caudoviricetes</taxon>
        <taxon>Hestiavirus</taxon>
        <taxon>Hestiavirus hestia</taxon>
    </lineage>
</organism>
<proteinExistence type="predicted"/>
<accession>A0A3G3M3G1</accession>
<dbReference type="Proteomes" id="UP000270301">
    <property type="component" value="Segment"/>
</dbReference>
<evidence type="ECO:0000313" key="2">
    <source>
        <dbReference type="Proteomes" id="UP000270301"/>
    </source>
</evidence>
<reference evidence="1 2" key="1">
    <citation type="submission" date="2018-09" db="EMBL/GenBank/DDBJ databases">
        <authorList>
            <person name="Ulbrich M.C."/>
            <person name="Stoner T.H."/>
            <person name="Garlena R.A."/>
            <person name="Russell D.A."/>
            <person name="Pope W.H."/>
            <person name="Jacobs-Sera D."/>
            <person name="Hatfull G.F."/>
        </authorList>
    </citation>
    <scope>NUCLEOTIDE SEQUENCE [LARGE SCALE GENOMIC DNA]</scope>
</reference>
<dbReference type="RefSeq" id="YP_010655988.1">
    <property type="nucleotide sequence ID" value="NC_070833.1"/>
</dbReference>
<keyword evidence="2" id="KW-1185">Reference proteome</keyword>
<sequence>MNIDLQPWEVRESDKQRADLAARYGKAPQLPPLDDRWDQLPEWARTSMALRISDNPAASDTPQQRRAKIKALMDDGDYDTAHELPETADDAEVLSSLDLDTYLHRPVLDIDMPAALIPSSTPGHHHLYIDRPMTLRQYERLLNVLAEVGIVERGYVSASLDRGYTSVRLPWVKKPETATTEQDTK</sequence>
<dbReference type="EMBL" id="MH910036">
    <property type="protein sequence ID" value="AYR00953.1"/>
    <property type="molecule type" value="Genomic_DNA"/>
</dbReference>
<dbReference type="KEGG" id="vg:77931860"/>